<sequence length="472" mass="51710">MAVNRLAAYYAVPAPLFCAGTGGSRSLVASYLKPEIPMGHIRWKGLRFFSVSPRSGREGRATAEGQRQRQVNAGMFDAVVLGSGPAGIATVGKILDHQKSAQVLWIDPLFRGGRVGEKYGDVSSNTKVSLFLAYANALESFREIIRSTPTPNAITALQQLNQDAGCRLHYASDMLLMLTEGLRRHPNVDTFFGKATSAAFHSQSSVWTVQGEPTDSNPGQHTFQSRALVLCTGSAPSSDNPSIPAGVAPKLNHVDLDVALDRNALGEALPSDQDVSVGVVGSSHSAIVVIMNLYELATTSHPRIQMKWFTRRPLVYAEYMDGWILRDNTGLKGASADFARAHLEDEALKQSPVKRYLEKIDCSHDEVAVYREQLPKCTHLVQAIGYHRNPVPKLSVDNRPVEKLDYNPETGDIRDERGQPVPNLHGAGIAFPEKVVDPYGNTEYAVGMWKFMKYLDRVVPEWGIGNGDKGEK</sequence>
<evidence type="ECO:0000313" key="1">
    <source>
        <dbReference type="EMBL" id="KAJ8994944.1"/>
    </source>
</evidence>
<reference evidence="1" key="1">
    <citation type="submission" date="2023-01" db="EMBL/GenBank/DDBJ databases">
        <title>Exophiala dermititidis isolated from Cystic Fibrosis Patient.</title>
        <authorList>
            <person name="Kurbessoian T."/>
            <person name="Crocker A."/>
            <person name="Murante D."/>
            <person name="Hogan D.A."/>
            <person name="Stajich J.E."/>
        </authorList>
    </citation>
    <scope>NUCLEOTIDE SEQUENCE</scope>
    <source>
        <strain evidence="1">Ex8</strain>
    </source>
</reference>
<evidence type="ECO:0000313" key="2">
    <source>
        <dbReference type="Proteomes" id="UP001161757"/>
    </source>
</evidence>
<comment type="caution">
    <text evidence="1">The sequence shown here is derived from an EMBL/GenBank/DDBJ whole genome shotgun (WGS) entry which is preliminary data.</text>
</comment>
<dbReference type="AlphaFoldDB" id="A0AAN6F234"/>
<proteinExistence type="predicted"/>
<dbReference type="Proteomes" id="UP001161757">
    <property type="component" value="Unassembled WGS sequence"/>
</dbReference>
<evidence type="ECO:0008006" key="3">
    <source>
        <dbReference type="Google" id="ProtNLM"/>
    </source>
</evidence>
<name>A0AAN6F234_EXODE</name>
<dbReference type="EMBL" id="JAJGCB010000002">
    <property type="protein sequence ID" value="KAJ8994944.1"/>
    <property type="molecule type" value="Genomic_DNA"/>
</dbReference>
<protein>
    <recommendedName>
        <fullName evidence="3">L-ornithine N(5)-monooxygenase</fullName>
    </recommendedName>
</protein>
<accession>A0AAN6F234</accession>
<gene>
    <name evidence="1" type="ORF">HRR80_001638</name>
</gene>
<dbReference type="SUPFAM" id="SSF51905">
    <property type="entry name" value="FAD/NAD(P)-binding domain"/>
    <property type="match status" value="1"/>
</dbReference>
<dbReference type="InterPro" id="IPR036188">
    <property type="entry name" value="FAD/NAD-bd_sf"/>
</dbReference>
<dbReference type="Gene3D" id="3.50.50.60">
    <property type="entry name" value="FAD/NAD(P)-binding domain"/>
    <property type="match status" value="1"/>
</dbReference>
<dbReference type="PANTHER" id="PTHR38688:SF1">
    <property type="entry name" value="FAD_NAD(P)-BINDING DOMAIN-CONTAINING PROTEIN"/>
    <property type="match status" value="1"/>
</dbReference>
<dbReference type="PANTHER" id="PTHR38688">
    <property type="entry name" value="PYR_REDOX_2 DOMAIN-CONTAINING PROTEIN"/>
    <property type="match status" value="1"/>
</dbReference>
<organism evidence="1 2">
    <name type="scientific">Exophiala dermatitidis</name>
    <name type="common">Black yeast-like fungus</name>
    <name type="synonym">Wangiella dermatitidis</name>
    <dbReference type="NCBI Taxonomy" id="5970"/>
    <lineage>
        <taxon>Eukaryota</taxon>
        <taxon>Fungi</taxon>
        <taxon>Dikarya</taxon>
        <taxon>Ascomycota</taxon>
        <taxon>Pezizomycotina</taxon>
        <taxon>Eurotiomycetes</taxon>
        <taxon>Chaetothyriomycetidae</taxon>
        <taxon>Chaetothyriales</taxon>
        <taxon>Herpotrichiellaceae</taxon>
        <taxon>Exophiala</taxon>
    </lineage>
</organism>
<dbReference type="InterPro" id="IPR053275">
    <property type="entry name" value="Agnestin_monoxygenase"/>
</dbReference>